<accession>A0CFA3</accession>
<reference evidence="2 3" key="1">
    <citation type="journal article" date="2006" name="Nature">
        <title>Global trends of whole-genome duplications revealed by the ciliate Paramecium tetraurelia.</title>
        <authorList>
            <consortium name="Genoscope"/>
            <person name="Aury J.-M."/>
            <person name="Jaillon O."/>
            <person name="Duret L."/>
            <person name="Noel B."/>
            <person name="Jubin C."/>
            <person name="Porcel B.M."/>
            <person name="Segurens B."/>
            <person name="Daubin V."/>
            <person name="Anthouard V."/>
            <person name="Aiach N."/>
            <person name="Arnaiz O."/>
            <person name="Billaut A."/>
            <person name="Beisson J."/>
            <person name="Blanc I."/>
            <person name="Bouhouche K."/>
            <person name="Camara F."/>
            <person name="Duharcourt S."/>
            <person name="Guigo R."/>
            <person name="Gogendeau D."/>
            <person name="Katinka M."/>
            <person name="Keller A.-M."/>
            <person name="Kissmehl R."/>
            <person name="Klotz C."/>
            <person name="Koll F."/>
            <person name="Le Moue A."/>
            <person name="Lepere C."/>
            <person name="Malinsky S."/>
            <person name="Nowacki M."/>
            <person name="Nowak J.K."/>
            <person name="Plattner H."/>
            <person name="Poulain J."/>
            <person name="Ruiz F."/>
            <person name="Serrano V."/>
            <person name="Zagulski M."/>
            <person name="Dessen P."/>
            <person name="Betermier M."/>
            <person name="Weissenbach J."/>
            <person name="Scarpelli C."/>
            <person name="Schachter V."/>
            <person name="Sperling L."/>
            <person name="Meyer E."/>
            <person name="Cohen J."/>
            <person name="Wincker P."/>
        </authorList>
    </citation>
    <scope>NUCLEOTIDE SEQUENCE [LARGE SCALE GENOMIC DNA]</scope>
    <source>
        <strain evidence="2 3">Stock d4-2</strain>
    </source>
</reference>
<keyword evidence="3" id="KW-1185">Reference proteome</keyword>
<protein>
    <submittedName>
        <fullName evidence="2">Uncharacterized protein</fullName>
    </submittedName>
</protein>
<dbReference type="STRING" id="5888.A0CFA3"/>
<organism evidence="2 3">
    <name type="scientific">Paramecium tetraurelia</name>
    <dbReference type="NCBI Taxonomy" id="5888"/>
    <lineage>
        <taxon>Eukaryota</taxon>
        <taxon>Sar</taxon>
        <taxon>Alveolata</taxon>
        <taxon>Ciliophora</taxon>
        <taxon>Intramacronucleata</taxon>
        <taxon>Oligohymenophorea</taxon>
        <taxon>Peniculida</taxon>
        <taxon>Parameciidae</taxon>
        <taxon>Paramecium</taxon>
    </lineage>
</organism>
<dbReference type="GeneID" id="5022651"/>
<dbReference type="AlphaFoldDB" id="A0CFA3"/>
<gene>
    <name evidence="2" type="ORF">GSPATT00037909001</name>
</gene>
<dbReference type="RefSeq" id="XP_001436867.1">
    <property type="nucleotide sequence ID" value="XM_001436830.1"/>
</dbReference>
<evidence type="ECO:0000313" key="3">
    <source>
        <dbReference type="Proteomes" id="UP000000600"/>
    </source>
</evidence>
<dbReference type="OMA" id="WINVENK"/>
<dbReference type="Proteomes" id="UP000000600">
    <property type="component" value="Unassembled WGS sequence"/>
</dbReference>
<name>A0CFA3_PARTE</name>
<sequence length="635" mass="75569">MNQGEGIQFRWINVENKESKDYHALIEELEKQHKGKCLLFDQVLESLITSEIFVKGENMKLVIIHQIPTLIQNLIKKESEVEKLNKEIQDYRVQADKQHSEGKSIVYSKSTKEFDLEKKIKELEIQINKLQTQLDDQRQEKDGKIQKIQDSYDQNKKLLLDQNSQIERLSQELYQSKSQSQQQDQVQYNSDLEQRLENLKDGMKHYQLLSEGLKNELEGLKNDLKRSKELTDHQSIQLTHVQKELTQSQQSREKLQNQLSQSKEQINHLSIESQQLQHELSESKEIVNNQKIEIQQLQNQLVELKEQINYQNNSSDEQKRQSQKLQQTACELHKFCTDEEEQEDKQILENQIKFLDSTITKFLDQNKLIKDISLQIDRSQTFQKSIGLEIYQVTLKEQEFLKCINEKNFFFRQNCIYKKKCHYAQSINEKQMSIIAHGQQINIQKVFAHPMSNHEAIDTILNLLIVQGYFNLFQRDHLQNNMQQFQQIWNLKFPKQFLVKDQMDNYSVYQECLQTDIKIFIPFQNISPMDQYISSFFRYFYFATNKNFAISECQYGEQTNKNFGLIECQYGEKIEIIILSIIIHSNYEKGFSLLDQGRSKIEEFEKMLKAQEGINQRYWSDQLQNQAKKVWYEQK</sequence>
<feature type="region of interest" description="Disordered" evidence="1">
    <location>
        <begin position="242"/>
        <end position="261"/>
    </location>
</feature>
<evidence type="ECO:0000256" key="1">
    <source>
        <dbReference type="SAM" id="MobiDB-lite"/>
    </source>
</evidence>
<dbReference type="InParanoid" id="A0CFA3"/>
<proteinExistence type="predicted"/>
<dbReference type="OrthoDB" id="321504at2759"/>
<evidence type="ECO:0000313" key="2">
    <source>
        <dbReference type="EMBL" id="CAK69470.1"/>
    </source>
</evidence>
<dbReference type="HOGENOM" id="CLU_431178_0_0_1"/>
<dbReference type="EMBL" id="CT868069">
    <property type="protein sequence ID" value="CAK69470.1"/>
    <property type="molecule type" value="Genomic_DNA"/>
</dbReference>
<dbReference type="KEGG" id="ptm:GSPATT00037909001"/>